<dbReference type="EMBL" id="JAOYFB010000040">
    <property type="protein sequence ID" value="KAK4037584.1"/>
    <property type="molecule type" value="Genomic_DNA"/>
</dbReference>
<keyword evidence="1" id="KW-0472">Membrane</keyword>
<organism evidence="2 3">
    <name type="scientific">Daphnia magna</name>
    <dbReference type="NCBI Taxonomy" id="35525"/>
    <lineage>
        <taxon>Eukaryota</taxon>
        <taxon>Metazoa</taxon>
        <taxon>Ecdysozoa</taxon>
        <taxon>Arthropoda</taxon>
        <taxon>Crustacea</taxon>
        <taxon>Branchiopoda</taxon>
        <taxon>Diplostraca</taxon>
        <taxon>Cladocera</taxon>
        <taxon>Anomopoda</taxon>
        <taxon>Daphniidae</taxon>
        <taxon>Daphnia</taxon>
    </lineage>
</organism>
<dbReference type="Proteomes" id="UP001234178">
    <property type="component" value="Unassembled WGS sequence"/>
</dbReference>
<keyword evidence="3" id="KW-1185">Reference proteome</keyword>
<comment type="caution">
    <text evidence="2">The sequence shown here is derived from an EMBL/GenBank/DDBJ whole genome shotgun (WGS) entry which is preliminary data.</text>
</comment>
<reference evidence="2 3" key="1">
    <citation type="journal article" date="2023" name="Nucleic Acids Res.">
        <title>The hologenome of Daphnia magna reveals possible DNA methylation and microbiome-mediated evolution of the host genome.</title>
        <authorList>
            <person name="Chaturvedi A."/>
            <person name="Li X."/>
            <person name="Dhandapani V."/>
            <person name="Marshall H."/>
            <person name="Kissane S."/>
            <person name="Cuenca-Cambronero M."/>
            <person name="Asole G."/>
            <person name="Calvet F."/>
            <person name="Ruiz-Romero M."/>
            <person name="Marangio P."/>
            <person name="Guigo R."/>
            <person name="Rago D."/>
            <person name="Mirbahai L."/>
            <person name="Eastwood N."/>
            <person name="Colbourne J.K."/>
            <person name="Zhou J."/>
            <person name="Mallon E."/>
            <person name="Orsini L."/>
        </authorList>
    </citation>
    <scope>NUCLEOTIDE SEQUENCE [LARGE SCALE GENOMIC DNA]</scope>
    <source>
        <strain evidence="2">LRV0_1</strain>
    </source>
</reference>
<sequence length="117" mass="13045">MRLAILANGLIHLSQSQFIQLAILANCFLFCGLTFIILVWSHPITVHRSQFIGHNHQSIRSLIRLAILANCFLFCGLTFIILVWSHPITVHRSQSSVHLFTAATPVLLIIGNGFNGQ</sequence>
<evidence type="ECO:0000313" key="2">
    <source>
        <dbReference type="EMBL" id="KAK4037584.1"/>
    </source>
</evidence>
<feature type="transmembrane region" description="Helical" evidence="1">
    <location>
        <begin position="18"/>
        <end position="41"/>
    </location>
</feature>
<evidence type="ECO:0000313" key="3">
    <source>
        <dbReference type="Proteomes" id="UP001234178"/>
    </source>
</evidence>
<keyword evidence="1" id="KW-1133">Transmembrane helix</keyword>
<protein>
    <submittedName>
        <fullName evidence="2">Uncharacterized protein</fullName>
    </submittedName>
</protein>
<gene>
    <name evidence="2" type="ORF">OUZ56_029615</name>
</gene>
<feature type="transmembrane region" description="Helical" evidence="1">
    <location>
        <begin position="96"/>
        <end position="114"/>
    </location>
</feature>
<proteinExistence type="predicted"/>
<keyword evidence="1" id="KW-0812">Transmembrane</keyword>
<evidence type="ECO:0000256" key="1">
    <source>
        <dbReference type="SAM" id="Phobius"/>
    </source>
</evidence>
<name>A0ABR0B7B9_9CRUS</name>
<feature type="transmembrane region" description="Helical" evidence="1">
    <location>
        <begin position="62"/>
        <end position="84"/>
    </location>
</feature>
<accession>A0ABR0B7B9</accession>